<keyword evidence="7 15" id="KW-0540">Nuclease</keyword>
<organism evidence="18 19">
    <name type="scientific">Puniceibacterium sediminis</name>
    <dbReference type="NCBI Taxonomy" id="1608407"/>
    <lineage>
        <taxon>Bacteria</taxon>
        <taxon>Pseudomonadati</taxon>
        <taxon>Pseudomonadota</taxon>
        <taxon>Alphaproteobacteria</taxon>
        <taxon>Rhodobacterales</taxon>
        <taxon>Paracoccaceae</taxon>
        <taxon>Puniceibacterium</taxon>
    </lineage>
</organism>
<keyword evidence="14 15" id="KW-0472">Membrane</keyword>
<keyword evidence="3 15" id="KW-0963">Cytoplasm</keyword>
<dbReference type="Pfam" id="PF20833">
    <property type="entry name" value="RNase_E_G_Thio"/>
    <property type="match status" value="1"/>
</dbReference>
<feature type="compositionally biased region" description="Low complexity" evidence="16">
    <location>
        <begin position="728"/>
        <end position="747"/>
    </location>
</feature>
<feature type="compositionally biased region" description="Basic and acidic residues" evidence="16">
    <location>
        <begin position="120"/>
        <end position="129"/>
    </location>
</feature>
<dbReference type="GO" id="GO:0019843">
    <property type="term" value="F:rRNA binding"/>
    <property type="evidence" value="ECO:0007669"/>
    <property type="project" value="UniProtKB-KW"/>
</dbReference>
<feature type="region of interest" description="Disordered" evidence="16">
    <location>
        <begin position="905"/>
        <end position="945"/>
    </location>
</feature>
<feature type="compositionally biased region" description="Low complexity" evidence="16">
    <location>
        <begin position="905"/>
        <end position="914"/>
    </location>
</feature>
<feature type="region of interest" description="Disordered" evidence="16">
    <location>
        <begin position="835"/>
        <end position="888"/>
    </location>
</feature>
<evidence type="ECO:0000256" key="12">
    <source>
        <dbReference type="ARBA" id="ARBA00022842"/>
    </source>
</evidence>
<feature type="compositionally biased region" description="Basic residues" evidence="16">
    <location>
        <begin position="794"/>
        <end position="803"/>
    </location>
</feature>
<feature type="compositionally biased region" description="Acidic residues" evidence="16">
    <location>
        <begin position="142"/>
        <end position="151"/>
    </location>
</feature>
<feature type="binding site" evidence="15">
    <location>
        <position position="539"/>
    </location>
    <ligand>
        <name>Zn(2+)</name>
        <dbReference type="ChEBI" id="CHEBI:29105"/>
        <note>ligand shared between dimeric partners</note>
    </ligand>
</feature>
<dbReference type="InterPro" id="IPR048583">
    <property type="entry name" value="RNase_E_G_thioredoxin-like"/>
</dbReference>
<dbReference type="GO" id="GO:0006364">
    <property type="term" value="P:rRNA processing"/>
    <property type="evidence" value="ECO:0007669"/>
    <property type="project" value="UniProtKB-UniRule"/>
</dbReference>
<keyword evidence="15" id="KW-0820">tRNA-binding</keyword>
<dbReference type="InterPro" id="IPR003029">
    <property type="entry name" value="S1_domain"/>
</dbReference>
<comment type="cofactor">
    <cofactor evidence="15">
        <name>Zn(2+)</name>
        <dbReference type="ChEBI" id="CHEBI:29105"/>
    </cofactor>
    <text evidence="15">Binds 2 Zn(2+) ions per homotetramer.</text>
</comment>
<dbReference type="NCBIfam" id="TIGR00757">
    <property type="entry name" value="RNaseEG"/>
    <property type="match status" value="1"/>
</dbReference>
<dbReference type="InterPro" id="IPR004659">
    <property type="entry name" value="RNase_E/G"/>
</dbReference>
<dbReference type="GO" id="GO:0000287">
    <property type="term" value="F:magnesium ion binding"/>
    <property type="evidence" value="ECO:0007669"/>
    <property type="project" value="UniProtKB-UniRule"/>
</dbReference>
<keyword evidence="5 15" id="KW-0698">rRNA processing</keyword>
<keyword evidence="11 15" id="KW-0378">Hydrolase</keyword>
<dbReference type="PANTHER" id="PTHR30001:SF1">
    <property type="entry name" value="RIBONUCLEASE E_G-LIKE PROTEIN, CHLOROPLASTIC"/>
    <property type="match status" value="1"/>
</dbReference>
<dbReference type="CDD" id="cd04453">
    <property type="entry name" value="S1_RNase_E"/>
    <property type="match status" value="1"/>
</dbReference>
<keyword evidence="10 15" id="KW-0255">Endonuclease</keyword>
<keyword evidence="12 15" id="KW-0460">Magnesium</keyword>
<feature type="binding site" evidence="15">
    <location>
        <position position="536"/>
    </location>
    <ligand>
        <name>Zn(2+)</name>
        <dbReference type="ChEBI" id="CHEBI:29105"/>
        <note>ligand shared between dimeric partners</note>
    </ligand>
</feature>
<feature type="compositionally biased region" description="Acidic residues" evidence="16">
    <location>
        <begin position="197"/>
        <end position="207"/>
    </location>
</feature>
<accession>A0A238YKR6</accession>
<dbReference type="Proteomes" id="UP000198417">
    <property type="component" value="Unassembled WGS sequence"/>
</dbReference>
<dbReference type="InterPro" id="IPR019307">
    <property type="entry name" value="RNA-bd_AU-1/RNase_E/G"/>
</dbReference>
<keyword evidence="4 15" id="KW-0997">Cell inner membrane</keyword>
<dbReference type="SMART" id="SM00316">
    <property type="entry name" value="S1"/>
    <property type="match status" value="1"/>
</dbReference>
<feature type="domain" description="S1 motif" evidence="17">
    <location>
        <begin position="38"/>
        <end position="251"/>
    </location>
</feature>
<feature type="compositionally biased region" description="Acidic residues" evidence="16">
    <location>
        <begin position="644"/>
        <end position="663"/>
    </location>
</feature>
<feature type="compositionally biased region" description="Low complexity" evidence="16">
    <location>
        <begin position="870"/>
        <end position="888"/>
    </location>
</feature>
<evidence type="ECO:0000259" key="17">
    <source>
        <dbReference type="SMART" id="SM00316"/>
    </source>
</evidence>
<evidence type="ECO:0000256" key="13">
    <source>
        <dbReference type="ARBA" id="ARBA00022884"/>
    </source>
</evidence>
<feature type="compositionally biased region" description="Low complexity" evidence="16">
    <location>
        <begin position="775"/>
        <end position="786"/>
    </location>
</feature>
<feature type="binding site" evidence="15">
    <location>
        <position position="478"/>
    </location>
    <ligand>
        <name>Mg(2+)</name>
        <dbReference type="ChEBI" id="CHEBI:18420"/>
        <note>catalytic</note>
    </ligand>
</feature>
<proteinExistence type="inferred from homology"/>
<comment type="similarity">
    <text evidence="15">Belongs to the RNase E/G family. RNase E subfamily.</text>
</comment>
<evidence type="ECO:0000256" key="1">
    <source>
        <dbReference type="ARBA" id="ARBA00005663"/>
    </source>
</evidence>
<dbReference type="Gene3D" id="2.40.50.140">
    <property type="entry name" value="Nucleic acid-binding proteins"/>
    <property type="match status" value="2"/>
</dbReference>
<keyword evidence="13 15" id="KW-0694">RNA-binding</keyword>
<evidence type="ECO:0000256" key="10">
    <source>
        <dbReference type="ARBA" id="ARBA00022759"/>
    </source>
</evidence>
<feature type="compositionally biased region" description="Acidic residues" evidence="16">
    <location>
        <begin position="169"/>
        <end position="185"/>
    </location>
</feature>
<dbReference type="GO" id="GO:0009898">
    <property type="term" value="C:cytoplasmic side of plasma membrane"/>
    <property type="evidence" value="ECO:0007669"/>
    <property type="project" value="UniProtKB-UniRule"/>
</dbReference>
<evidence type="ECO:0000256" key="2">
    <source>
        <dbReference type="ARBA" id="ARBA00022475"/>
    </source>
</evidence>
<keyword evidence="8 15" id="KW-0479">Metal-binding</keyword>
<dbReference type="InterPro" id="IPR012340">
    <property type="entry name" value="NA-bd_OB-fold"/>
</dbReference>
<dbReference type="EC" id="3.1.26.12" evidence="15"/>
<keyword evidence="15" id="KW-0862">Zinc</keyword>
<evidence type="ECO:0000313" key="18">
    <source>
        <dbReference type="EMBL" id="SNR71213.1"/>
    </source>
</evidence>
<feature type="compositionally biased region" description="Low complexity" evidence="16">
    <location>
        <begin position="808"/>
        <end position="821"/>
    </location>
</feature>
<dbReference type="GO" id="GO:0005737">
    <property type="term" value="C:cytoplasm"/>
    <property type="evidence" value="ECO:0007669"/>
    <property type="project" value="UniProtKB-SubCell"/>
</dbReference>
<evidence type="ECO:0000256" key="15">
    <source>
        <dbReference type="HAMAP-Rule" id="MF_00970"/>
    </source>
</evidence>
<feature type="compositionally biased region" description="Basic residues" evidence="16">
    <location>
        <begin position="762"/>
        <end position="772"/>
    </location>
</feature>
<dbReference type="Gene3D" id="3.40.1260.20">
    <property type="entry name" value="Ribonuclease E, catalytic domain"/>
    <property type="match status" value="1"/>
</dbReference>
<dbReference type="GO" id="GO:0008033">
    <property type="term" value="P:tRNA processing"/>
    <property type="evidence" value="ECO:0007669"/>
    <property type="project" value="UniProtKB-UniRule"/>
</dbReference>
<dbReference type="RefSeq" id="WP_089272571.1">
    <property type="nucleotide sequence ID" value="NZ_FZNN01000017.1"/>
</dbReference>
<reference evidence="18 19" key="1">
    <citation type="submission" date="2017-06" db="EMBL/GenBank/DDBJ databases">
        <authorList>
            <person name="Kim H.J."/>
            <person name="Triplett B.A."/>
        </authorList>
    </citation>
    <scope>NUCLEOTIDE SEQUENCE [LARGE SCALE GENOMIC DNA]</scope>
    <source>
        <strain evidence="18 19">DSM 29052</strain>
    </source>
</reference>
<keyword evidence="2 15" id="KW-1003">Cell membrane</keyword>
<keyword evidence="6 15" id="KW-0819">tRNA processing</keyword>
<dbReference type="HAMAP" id="MF_00970">
    <property type="entry name" value="RNase_E"/>
    <property type="match status" value="1"/>
</dbReference>
<feature type="compositionally biased region" description="Basic residues" evidence="16">
    <location>
        <begin position="110"/>
        <end position="119"/>
    </location>
</feature>
<evidence type="ECO:0000256" key="6">
    <source>
        <dbReference type="ARBA" id="ARBA00022694"/>
    </source>
</evidence>
<gene>
    <name evidence="15" type="primary">rne</name>
    <name evidence="18" type="ORF">SAMN06265370_11778</name>
</gene>
<comment type="catalytic activity">
    <reaction evidence="15">
        <text>Endonucleolytic cleavage of single-stranded RNA in A- and U-rich regions.</text>
        <dbReference type="EC" id="3.1.26.12"/>
    </reaction>
</comment>
<comment type="similarity">
    <text evidence="1">Belongs to the RNase E/G family. RNase G subfamily.</text>
</comment>
<comment type="cofactor">
    <cofactor evidence="15">
        <name>Mg(2+)</name>
        <dbReference type="ChEBI" id="CHEBI:18420"/>
    </cofactor>
    <text evidence="15">Binds 1 Mg(2+) ion per subunit.</text>
</comment>
<dbReference type="GO" id="GO:0006402">
    <property type="term" value="P:mRNA catabolic process"/>
    <property type="evidence" value="ECO:0007669"/>
    <property type="project" value="UniProtKB-UniRule"/>
</dbReference>
<feature type="region of interest" description="Required for zinc-mediated homotetramerization and catalytic activity" evidence="15">
    <location>
        <begin position="536"/>
        <end position="539"/>
    </location>
</feature>
<keyword evidence="9 15" id="KW-0699">rRNA-binding</keyword>
<name>A0A238YKR6_9RHOB</name>
<evidence type="ECO:0000256" key="11">
    <source>
        <dbReference type="ARBA" id="ARBA00022801"/>
    </source>
</evidence>
<evidence type="ECO:0000256" key="9">
    <source>
        <dbReference type="ARBA" id="ARBA00022730"/>
    </source>
</evidence>
<dbReference type="GO" id="GO:0000049">
    <property type="term" value="F:tRNA binding"/>
    <property type="evidence" value="ECO:0007669"/>
    <property type="project" value="UniProtKB-KW"/>
</dbReference>
<keyword evidence="19" id="KW-1185">Reference proteome</keyword>
<feature type="region of interest" description="Disordered" evidence="16">
    <location>
        <begin position="95"/>
        <end position="212"/>
    </location>
</feature>
<dbReference type="GO" id="GO:0008270">
    <property type="term" value="F:zinc ion binding"/>
    <property type="evidence" value="ECO:0007669"/>
    <property type="project" value="UniProtKB-UniRule"/>
</dbReference>
<comment type="subcellular location">
    <subcellularLocation>
        <location evidence="15">Cytoplasm</location>
    </subcellularLocation>
    <subcellularLocation>
        <location evidence="15">Cell inner membrane</location>
        <topology evidence="15">Peripheral membrane protein</topology>
        <orientation evidence="15">Cytoplasmic side</orientation>
    </subcellularLocation>
</comment>
<evidence type="ECO:0000256" key="8">
    <source>
        <dbReference type="ARBA" id="ARBA00022723"/>
    </source>
</evidence>
<dbReference type="SUPFAM" id="SSF50249">
    <property type="entry name" value="Nucleic acid-binding proteins"/>
    <property type="match status" value="1"/>
</dbReference>
<dbReference type="PANTHER" id="PTHR30001">
    <property type="entry name" value="RIBONUCLEASE"/>
    <property type="match status" value="1"/>
</dbReference>
<sequence>MAKKMLIDATHAEETRVVVVDGNKVEEFDFESENKRQLAGNIYLAKVTRVEPSLQAAFVDYGGNRHGFLAFSEIHPDYYQIPVADRKALMDEEQAYAEAQQREDEEDKPKRSRSRSRTRSKPEATRSDDATATQEVSGMETIDLDDEDGADTEGLSPMETVAATPVEEPTNDQDGDDNGNDEASDEGQLASDRDETIESIADEDTEEDFRPVRKPRPRRYKIQEVIKVRQILLVQVVKEERGNKGAALTTYLSLAGRYCVLMPNTARGGGISRKITNAADRSKLKEIAQTIEVPKGAGLIVRTAGAKRTKTEIKRDYEYLQRLWEQIRELTLKSIAPAKIYEEGDLIKRSIRDLYNRDIDEVFVEGERGYRIAKDFMKMIMPSHAKNVKHYAEQMPLFARYQVESYLSSMFNPTVQLKSGGYIVIGVTEALVAIDVNSGRATKEGSIEDTATKTNLEAAEEVARQLRLRDLAGLIVIDFIDMDERKNNLAVEKKIKDKLKTDRARIQVGRISGFGLMEMSRQRLRPGMIEATTAPCPACHGTGLIRSDDNLALSILREIEEEGVRKRSREVLVKAPVGIANYLMNMKREHIAQIEIRYGMAVRIEGDPHLVSPDFSLEKFKTATRTVPEVTAHVVSVDTSLMDQVDEDQVDEDEDEEEAEVEETQQAPEAATQPQSEASDDDGKPKKRRRRRRRSRGKGAGGAENGDQNGDGDDNGDAVPQTQGSGDAVTPAEAPVEAPSEVPSEVVQADEAPTEEAAPAPKPKRTRSRAKKPVAEVPAEGEAPEATAEEAPKPKRTRSRTRKKPEVVAEAPVEAVADTTATEAAPAVEVAEAAPAPVEAVTTPEPEAVQAPEVVTPEPTAEVAKDEASEVVADAPAEPEAVQAPKAIETPVVAETPAAVVAVPEADPVSAAASEPEKVMEPAESESDEPGDSKPKKRGWWSIGR</sequence>
<comment type="subunit">
    <text evidence="15">Homotetramer formed by a dimer of dimers.</text>
</comment>
<evidence type="ECO:0000256" key="3">
    <source>
        <dbReference type="ARBA" id="ARBA00022490"/>
    </source>
</evidence>
<feature type="binding site" evidence="15">
    <location>
        <position position="435"/>
    </location>
    <ligand>
        <name>Mg(2+)</name>
        <dbReference type="ChEBI" id="CHEBI:18420"/>
        <note>catalytic</note>
    </ligand>
</feature>
<evidence type="ECO:0000256" key="14">
    <source>
        <dbReference type="ARBA" id="ARBA00023136"/>
    </source>
</evidence>
<dbReference type="OrthoDB" id="9804278at2"/>
<dbReference type="Pfam" id="PF10150">
    <property type="entry name" value="RNase_E_G"/>
    <property type="match status" value="1"/>
</dbReference>
<comment type="function">
    <text evidence="15">Endoribonuclease that plays a central role in RNA processing and decay. Required for the maturation of 5S and 16S rRNAs and the majority of tRNAs. Also involved in the degradation of most mRNAs.</text>
</comment>
<dbReference type="InterPro" id="IPR028878">
    <property type="entry name" value="RNase_E"/>
</dbReference>
<dbReference type="EMBL" id="FZNN01000017">
    <property type="protein sequence ID" value="SNR71213.1"/>
    <property type="molecule type" value="Genomic_DNA"/>
</dbReference>
<evidence type="ECO:0000256" key="5">
    <source>
        <dbReference type="ARBA" id="ARBA00022552"/>
    </source>
</evidence>
<feature type="compositionally biased region" description="Low complexity" evidence="16">
    <location>
        <begin position="835"/>
        <end position="849"/>
    </location>
</feature>
<evidence type="ECO:0000313" key="19">
    <source>
        <dbReference type="Proteomes" id="UP000198417"/>
    </source>
</evidence>
<evidence type="ECO:0000256" key="7">
    <source>
        <dbReference type="ARBA" id="ARBA00022722"/>
    </source>
</evidence>
<feature type="compositionally biased region" description="Basic residues" evidence="16">
    <location>
        <begin position="685"/>
        <end position="697"/>
    </location>
</feature>
<feature type="region of interest" description="Disordered" evidence="16">
    <location>
        <begin position="638"/>
        <end position="821"/>
    </location>
</feature>
<feature type="compositionally biased region" description="Low complexity" evidence="16">
    <location>
        <begin position="664"/>
        <end position="675"/>
    </location>
</feature>
<protein>
    <recommendedName>
        <fullName evidence="15">Ribonuclease E</fullName>
        <shortName evidence="15">RNase E</shortName>
        <ecNumber evidence="15">3.1.26.12</ecNumber>
    </recommendedName>
</protein>
<dbReference type="AlphaFoldDB" id="A0A238YKR6"/>
<evidence type="ECO:0000256" key="4">
    <source>
        <dbReference type="ARBA" id="ARBA00022519"/>
    </source>
</evidence>
<dbReference type="GO" id="GO:0008995">
    <property type="term" value="F:ribonuclease E activity"/>
    <property type="evidence" value="ECO:0007669"/>
    <property type="project" value="UniProtKB-EC"/>
</dbReference>
<evidence type="ECO:0000256" key="16">
    <source>
        <dbReference type="SAM" id="MobiDB-lite"/>
    </source>
</evidence>